<evidence type="ECO:0000256" key="2">
    <source>
        <dbReference type="SAM" id="Coils"/>
    </source>
</evidence>
<dbReference type="Pfam" id="PF24918">
    <property type="entry name" value="NET2A_C"/>
    <property type="match status" value="1"/>
</dbReference>
<dbReference type="PROSITE" id="PS51774">
    <property type="entry name" value="NAB"/>
    <property type="match status" value="1"/>
</dbReference>
<name>A0A445CGK7_ARAHY</name>
<feature type="region of interest" description="Disordered" evidence="3">
    <location>
        <begin position="705"/>
        <end position="725"/>
    </location>
</feature>
<reference evidence="5 6" key="1">
    <citation type="submission" date="2019-01" db="EMBL/GenBank/DDBJ databases">
        <title>Sequencing of cultivated peanut Arachis hypogaea provides insights into genome evolution and oil improvement.</title>
        <authorList>
            <person name="Chen X."/>
        </authorList>
    </citation>
    <scope>NUCLEOTIDE SEQUENCE [LARGE SCALE GENOMIC DNA]</scope>
    <source>
        <strain evidence="6">cv. Fuhuasheng</strain>
        <tissue evidence="5">Leaves</tissue>
    </source>
</reference>
<feature type="domain" description="NAB" evidence="4">
    <location>
        <begin position="18"/>
        <end position="124"/>
    </location>
</feature>
<dbReference type="GO" id="GO:0003779">
    <property type="term" value="F:actin binding"/>
    <property type="evidence" value="ECO:0007669"/>
    <property type="project" value="InterPro"/>
</dbReference>
<dbReference type="Pfam" id="PF07765">
    <property type="entry name" value="KIP1"/>
    <property type="match status" value="1"/>
</dbReference>
<accession>A0A445CGK7</accession>
<feature type="coiled-coil region" evidence="2">
    <location>
        <begin position="425"/>
        <end position="480"/>
    </location>
</feature>
<dbReference type="PANTHER" id="PTHR31631">
    <property type="entry name" value="PROTEIN NETWORKED 2D"/>
    <property type="match status" value="1"/>
</dbReference>
<dbReference type="InterPro" id="IPR056888">
    <property type="entry name" value="NET2A-D/KIP1-like_dom"/>
</dbReference>
<comment type="caution">
    <text evidence="5">The sequence shown here is derived from an EMBL/GenBank/DDBJ whole genome shotgun (WGS) entry which is preliminary data.</text>
</comment>
<dbReference type="PANTHER" id="PTHR31631:SF3">
    <property type="entry name" value="PROTEIN NETWORKED 2B"/>
    <property type="match status" value="1"/>
</dbReference>
<evidence type="ECO:0000313" key="5">
    <source>
        <dbReference type="EMBL" id="RYR50040.1"/>
    </source>
</evidence>
<dbReference type="Proteomes" id="UP000289738">
    <property type="component" value="Chromosome A07"/>
</dbReference>
<feature type="compositionally biased region" description="Polar residues" evidence="3">
    <location>
        <begin position="161"/>
        <end position="173"/>
    </location>
</feature>
<dbReference type="STRING" id="3818.A0A445CGK7"/>
<evidence type="ECO:0000313" key="6">
    <source>
        <dbReference type="Proteomes" id="UP000289738"/>
    </source>
</evidence>
<evidence type="ECO:0000256" key="1">
    <source>
        <dbReference type="ARBA" id="ARBA00023054"/>
    </source>
</evidence>
<feature type="compositionally biased region" description="Acidic residues" evidence="3">
    <location>
        <begin position="144"/>
        <end position="156"/>
    </location>
</feature>
<keyword evidence="1 2" id="KW-0175">Coiled coil</keyword>
<dbReference type="AlphaFoldDB" id="A0A445CGK7"/>
<dbReference type="InterPro" id="IPR011684">
    <property type="entry name" value="NAB"/>
</dbReference>
<gene>
    <name evidence="5" type="ORF">Ahy_A07g036587</name>
</gene>
<evidence type="ECO:0000259" key="4">
    <source>
        <dbReference type="PROSITE" id="PS51774"/>
    </source>
</evidence>
<organism evidence="5 6">
    <name type="scientific">Arachis hypogaea</name>
    <name type="common">Peanut</name>
    <dbReference type="NCBI Taxonomy" id="3818"/>
    <lineage>
        <taxon>Eukaryota</taxon>
        <taxon>Viridiplantae</taxon>
        <taxon>Streptophyta</taxon>
        <taxon>Embryophyta</taxon>
        <taxon>Tracheophyta</taxon>
        <taxon>Spermatophyta</taxon>
        <taxon>Magnoliopsida</taxon>
        <taxon>eudicotyledons</taxon>
        <taxon>Gunneridae</taxon>
        <taxon>Pentapetalae</taxon>
        <taxon>rosids</taxon>
        <taxon>fabids</taxon>
        <taxon>Fabales</taxon>
        <taxon>Fabaceae</taxon>
        <taxon>Papilionoideae</taxon>
        <taxon>50 kb inversion clade</taxon>
        <taxon>dalbergioids sensu lato</taxon>
        <taxon>Dalbergieae</taxon>
        <taxon>Pterocarpus clade</taxon>
        <taxon>Arachis</taxon>
    </lineage>
</organism>
<keyword evidence="6" id="KW-1185">Reference proteome</keyword>
<dbReference type="InterPro" id="IPR056889">
    <property type="entry name" value="NET2A-D/KIP1-like_C"/>
</dbReference>
<dbReference type="Pfam" id="PF25014">
    <property type="entry name" value="NET2A"/>
    <property type="match status" value="1"/>
</dbReference>
<protein>
    <recommendedName>
        <fullName evidence="4">NAB domain-containing protein</fullName>
    </recommendedName>
</protein>
<proteinExistence type="predicted"/>
<evidence type="ECO:0000256" key="3">
    <source>
        <dbReference type="SAM" id="MobiDB-lite"/>
    </source>
</evidence>
<dbReference type="EMBL" id="SDMP01000007">
    <property type="protein sequence ID" value="RYR50040.1"/>
    <property type="molecule type" value="Genomic_DNA"/>
</dbReference>
<sequence length="984" mass="112512">MLPFRKKKMLQRAASNAYSWWWASHIRTKQSKWLDQSLQGIVYLVHVLLFLKNHCAFLFLRTFNTDMEERVFDTLRTLQDEGDSFATRAEMYYKKRPELVSFVEESFRSYRALAERYDKLSKDLQSANRTIASVFPDQVHYRTEEEDEDDDEEEEEKGSNDALSPKSNNGRSTNNNNNNNEALIPKVPNIPKKGCFRSPSMLLSRKGSLPKRTTSPSEKDFKVSGSGLSKEQALGEIDKLQKDILTLQTEKEFVRSLYERAYTQYWEIEDRITAMQKSVSKLQDEYGVGTVIEDNEARTLMAATALKSCQVTLAKLQEIQAQSSEEARVEFERVKEAHEMFESLRDQFISKYMNQDESKIVTPVSPVEEENDMDDAEIQAKVKETKLEEDSSEVITVTEMADKINQLVSKVVTLETTVSSQTGLVQRLRSETDELQTNIKKLEEEKDVLIEGSEVTNQKLKEVEEELRRVKLLNRSVRSQDNTIKAHFIEASYDIKHLSEKLNNMKPDVEEENMVLYKKENNNDLDGKQGNESQIFDENVKTLKEEDGGDVTPERIQNMGGDGGEIESHDLQSVDGKGDEPDWRQLYISGLDDREKILLEEYTSVLRDYKDVKIKLNDVEKKNRDSIFELALQLRELKNALANKDQEIIYLHHKLNSPNSAGDNSDVSPFTMATEYKYTPNEALLREAEAQEANLPTVLEKNSPLITSDANPIKSPSSDDSSHLKMNEGRLEGLSSIEKKFRSDMDDILEKSLEFWLRFGTSINQIQKYQNSIQDLKADLCHIQESHTRSSSEGHSSKRTHLQSQLKPIFKHLREIRTELSLWLEHNTVLQVEMQDRNSSLCHLHDEIIRASNNNGEEEKEGELTISPYQAAKFQGEIMNLKQQNNTVASELQAGLSLVSGMKNDVEKTLDELDLVIAPNKKSSSHGSSKNDSGRPRVPLKSLLFGAKLKKHKQKQSLFSCVNPTVHKSDMEDEAGSPIHTQQQ</sequence>
<feature type="compositionally biased region" description="Polar residues" evidence="3">
    <location>
        <begin position="705"/>
        <end position="719"/>
    </location>
</feature>
<feature type="region of interest" description="Disordered" evidence="3">
    <location>
        <begin position="135"/>
        <end position="226"/>
    </location>
</feature>